<evidence type="ECO:0000313" key="3">
    <source>
        <dbReference type="Proteomes" id="UP001163850"/>
    </source>
</evidence>
<feature type="region of interest" description="Disordered" evidence="1">
    <location>
        <begin position="197"/>
        <end position="236"/>
    </location>
</feature>
<feature type="region of interest" description="Disordered" evidence="1">
    <location>
        <begin position="146"/>
        <end position="171"/>
    </location>
</feature>
<feature type="region of interest" description="Disordered" evidence="1">
    <location>
        <begin position="586"/>
        <end position="610"/>
    </location>
</feature>
<gene>
    <name evidence="2" type="ORF">F5890DRAFT_1549650</name>
</gene>
<dbReference type="Proteomes" id="UP001163850">
    <property type="component" value="Unassembled WGS sequence"/>
</dbReference>
<sequence>MEGDTPPPAEQSGTNSAATLRATASSSRDILFGETGIKKGLSPVKYGSKKKAVQGYLDSIPPSARPRNLETIPIDIPEPSVGTSSRKRPLASSDDDSDIEFLSPLTPLIPTTNYELNSKAKPEERWDIEGLGKLVWVRINRTAQNFDATDDDDNDGTTNKKQSVGVTEGGITVRPYGTLGKSLPTICIQNPSADNIRSLTDSLGRPRFGSSSARQKPTSVSGSPKKKQNRALSAANPNWQAAVCEILRDKEDEDDGLPPIEFALSAASRFASASASQGAKSPKRPTRTTGKKEHDSDDNEMVDQNASEGNDSDWDPPEADEMLDIPGELVLARSRADRKIAHWPAKLLAYIPPMKPKGRSRQKEPKYRVLWLDDTEQEVPRSWFYACHEPEFGTCEMGKFSSDYLDNPEDDAEDLAQLSHSTTLSRSSSPVPLSSISCTFVDLPIRAQLAYVKPVLRAILNEKYAPAKNRHDSFMKGGKARAGLDASAGLRGTIPPRDVDRLQEHLSNWCFQDEIKAPDFSDNAVLLDGSTPHPLEHVENAAVLSRSIPPGSAMSNTAHQFSKENIDSEDECASKIAISKESTLELRSSPALTEDDFPASPSAPPPTSSTVSLLSVDDVTILNSQVVGAIIVEEASVKSERQKGCLSYENLTKLEKINYCLNVLLPEAVLQLLLWRNGHRSSVELLSDSEEVELHHKAEKLAEETDWVFDVVRLREIKVRQLKKQASKVGITRGPYGLTRTSSRGRRIPTSKYQM</sequence>
<name>A0AA38Q897_9AGAR</name>
<feature type="region of interest" description="Disordered" evidence="1">
    <location>
        <begin position="57"/>
        <end position="99"/>
    </location>
</feature>
<evidence type="ECO:0000256" key="1">
    <source>
        <dbReference type="SAM" id="MobiDB-lite"/>
    </source>
</evidence>
<feature type="region of interest" description="Disordered" evidence="1">
    <location>
        <begin position="1"/>
        <end position="32"/>
    </location>
</feature>
<feature type="region of interest" description="Disordered" evidence="1">
    <location>
        <begin position="272"/>
        <end position="321"/>
    </location>
</feature>
<feature type="compositionally biased region" description="Polar residues" evidence="1">
    <location>
        <begin position="209"/>
        <end position="222"/>
    </location>
</feature>
<accession>A0AA38Q897</accession>
<evidence type="ECO:0000313" key="2">
    <source>
        <dbReference type="EMBL" id="KAJ3989418.1"/>
    </source>
</evidence>
<dbReference type="EMBL" id="MU801898">
    <property type="protein sequence ID" value="KAJ3989418.1"/>
    <property type="molecule type" value="Genomic_DNA"/>
</dbReference>
<reference evidence="2" key="1">
    <citation type="submission" date="2022-08" db="EMBL/GenBank/DDBJ databases">
        <authorList>
            <consortium name="DOE Joint Genome Institute"/>
            <person name="Min B."/>
            <person name="Riley R."/>
            <person name="Sierra-Patev S."/>
            <person name="Naranjo-Ortiz M."/>
            <person name="Looney B."/>
            <person name="Konkel Z."/>
            <person name="Slot J.C."/>
            <person name="Sakamoto Y."/>
            <person name="Steenwyk J.L."/>
            <person name="Rokas A."/>
            <person name="Carro J."/>
            <person name="Camarero S."/>
            <person name="Ferreira P."/>
            <person name="Molpeceres G."/>
            <person name="Ruiz-Duenas F.J."/>
            <person name="Serrano A."/>
            <person name="Henrissat B."/>
            <person name="Drula E."/>
            <person name="Hughes K.W."/>
            <person name="Mata J.L."/>
            <person name="Ishikawa N.K."/>
            <person name="Vargas-Isla R."/>
            <person name="Ushijima S."/>
            <person name="Smith C.A."/>
            <person name="Ahrendt S."/>
            <person name="Andreopoulos W."/>
            <person name="He G."/>
            <person name="Labutti K."/>
            <person name="Lipzen A."/>
            <person name="Ng V."/>
            <person name="Sandor L."/>
            <person name="Barry K."/>
            <person name="Martinez A.T."/>
            <person name="Xiao Y."/>
            <person name="Gibbons J.G."/>
            <person name="Terashima K."/>
            <person name="Hibbett D.S."/>
            <person name="Grigoriev I.V."/>
        </authorList>
    </citation>
    <scope>NUCLEOTIDE SEQUENCE</scope>
    <source>
        <strain evidence="2">TFB7829</strain>
    </source>
</reference>
<feature type="compositionally biased region" description="Low complexity" evidence="1">
    <location>
        <begin position="16"/>
        <end position="28"/>
    </location>
</feature>
<dbReference type="AlphaFoldDB" id="A0AA38Q897"/>
<proteinExistence type="predicted"/>
<organism evidence="2 3">
    <name type="scientific">Lentinula detonsa</name>
    <dbReference type="NCBI Taxonomy" id="2804962"/>
    <lineage>
        <taxon>Eukaryota</taxon>
        <taxon>Fungi</taxon>
        <taxon>Dikarya</taxon>
        <taxon>Basidiomycota</taxon>
        <taxon>Agaricomycotina</taxon>
        <taxon>Agaricomycetes</taxon>
        <taxon>Agaricomycetidae</taxon>
        <taxon>Agaricales</taxon>
        <taxon>Marasmiineae</taxon>
        <taxon>Omphalotaceae</taxon>
        <taxon>Lentinula</taxon>
    </lineage>
</organism>
<protein>
    <submittedName>
        <fullName evidence="2">Uncharacterized protein</fullName>
    </submittedName>
</protein>
<comment type="caution">
    <text evidence="2">The sequence shown here is derived from an EMBL/GenBank/DDBJ whole genome shotgun (WGS) entry which is preliminary data.</text>
</comment>
<feature type="compositionally biased region" description="Acidic residues" evidence="1">
    <location>
        <begin position="310"/>
        <end position="321"/>
    </location>
</feature>